<reference evidence="12 13" key="1">
    <citation type="submission" date="2016-02" db="EMBL/GenBank/DDBJ databases">
        <title>Complete genome sequence and transcriptome regulation of the pentose utilising yeast Sugiyamaella lignohabitans.</title>
        <authorList>
            <person name="Bellasio M."/>
            <person name="Peymann A."/>
            <person name="Valli M."/>
            <person name="Sipitzky M."/>
            <person name="Graf A."/>
            <person name="Sauer M."/>
            <person name="Marx H."/>
            <person name="Mattanovich D."/>
        </authorList>
    </citation>
    <scope>NUCLEOTIDE SEQUENCE [LARGE SCALE GENOMIC DNA]</scope>
    <source>
        <strain evidence="12 13">CBS 10342</strain>
    </source>
</reference>
<dbReference type="Proteomes" id="UP000189580">
    <property type="component" value="Chromosome a"/>
</dbReference>
<dbReference type="GeneID" id="30037978"/>
<evidence type="ECO:0000313" key="12">
    <source>
        <dbReference type="EMBL" id="ANB12636.1"/>
    </source>
</evidence>
<evidence type="ECO:0000256" key="10">
    <source>
        <dbReference type="SAM" id="MobiDB-lite"/>
    </source>
</evidence>
<dbReference type="GO" id="GO:0006488">
    <property type="term" value="P:dolichol-linked oligosaccharide biosynthetic process"/>
    <property type="evidence" value="ECO:0007669"/>
    <property type="project" value="InterPro"/>
</dbReference>
<dbReference type="EMBL" id="CP014501">
    <property type="protein sequence ID" value="ANB12636.1"/>
    <property type="molecule type" value="Genomic_DNA"/>
</dbReference>
<evidence type="ECO:0000256" key="5">
    <source>
        <dbReference type="ARBA" id="ARBA00022824"/>
    </source>
</evidence>
<feature type="compositionally biased region" description="Basic and acidic residues" evidence="10">
    <location>
        <begin position="17"/>
        <end position="28"/>
    </location>
</feature>
<dbReference type="GO" id="GO:0034203">
    <property type="term" value="P:glycolipid translocation"/>
    <property type="evidence" value="ECO:0007669"/>
    <property type="project" value="TreeGrafter"/>
</dbReference>
<dbReference type="AlphaFoldDB" id="A0A167D993"/>
<feature type="transmembrane region" description="Helical" evidence="11">
    <location>
        <begin position="877"/>
        <end position="893"/>
    </location>
</feature>
<dbReference type="PANTHER" id="PTHR13117">
    <property type="entry name" value="ENDOPLASMIC RETICULUM MULTISPAN TRANSMEMBRANE PROTEIN-RELATED"/>
    <property type="match status" value="1"/>
</dbReference>
<name>A0A167D993_9ASCO</name>
<evidence type="ECO:0000256" key="2">
    <source>
        <dbReference type="ARBA" id="ARBA00004922"/>
    </source>
</evidence>
<protein>
    <recommendedName>
        <fullName evidence="8">Man(5)GlcNAc(2)-PP-dolichol translocation protein RFT1</fullName>
    </recommendedName>
</protein>
<evidence type="ECO:0000256" key="11">
    <source>
        <dbReference type="SAM" id="Phobius"/>
    </source>
</evidence>
<keyword evidence="13" id="KW-1185">Reference proteome</keyword>
<comment type="pathway">
    <text evidence="2">Protein modification; protein glycosylation.</text>
</comment>
<feature type="compositionally biased region" description="Low complexity" evidence="10">
    <location>
        <begin position="91"/>
        <end position="101"/>
    </location>
</feature>
<evidence type="ECO:0000256" key="8">
    <source>
        <dbReference type="ARBA" id="ARBA00044793"/>
    </source>
</evidence>
<evidence type="ECO:0000256" key="1">
    <source>
        <dbReference type="ARBA" id="ARBA00004477"/>
    </source>
</evidence>
<keyword evidence="4 11" id="KW-0812">Transmembrane</keyword>
<keyword evidence="6 11" id="KW-1133">Transmembrane helix</keyword>
<feature type="compositionally biased region" description="Gly residues" evidence="10">
    <location>
        <begin position="102"/>
        <end position="112"/>
    </location>
</feature>
<gene>
    <name evidence="12" type="primary">RFT1</name>
    <name evidence="12" type="ORF">AWJ20_896</name>
</gene>
<feature type="transmembrane region" description="Helical" evidence="11">
    <location>
        <begin position="500"/>
        <end position="518"/>
    </location>
</feature>
<sequence>MYGGTSLAGMPSPYLGHNRDHSRGRGETSPDGASGDGSAGSPYRNSWTPGSVNQVDSSYKQYLPVPIPPITTNNLDSNAGGHSGSSLSPNGYAGLALSTSLGSGGSGVGIGSGSTYSPGASPGTSPNTGNGPFPPMPNPYSHNRGRSTGTLPSIYMPPPPPPSTSAISPSAPLYRKHSRKKSSQVLVPPIQVSRRRSVRHSSTSNATVGDVVPPDSTHSVNGDPSKDSNRLSFHDSSESARSDKDSSDEDSFVKTGSDGDSDTPSVKSKLVNEKDSKSSMNKNLHHGPDTQSETTGNDKKSGNKNENNNINEKDEDEDAEYDELDDDEEEDSGITTQTLASGATFLIGAQFFSKLVTFTLNQALLRFVSPDLLGVNAQFELFTNTILFFSREAIRLATQRQTLATKSQDVYRFEGGVVHGTQSGTIQEVINIGFVPLFIGVPLAAIISFIYYYTWATTLGQDYIGTSILILAAAAVTELCSEPSFVLAQLLMDFKTRASIESAAITTRCLVTFIFVLLSKKTWGPTIILFALGQLAYSTVTCGLYFVSGLKTSRHQQYRLLYLQAIWTETNQKIYFNEDTKQLAVGMWVQTVFKHVLTEGDKLLVSLVLPITDQGVYALVANYGSLIARLGFLPIEEALRNFFSKLLAVDDGLNNQLTQENASSTTSPSFTRPPSPQPKNNPDSEETTATHTSTVKAADLTLSVTVLSTVLRAYAYLDIIICIFGPLAARYVLSILVSRAWLATDAPRVLASYACYIPFLAINGCLEAFVQSVATVHDLKEQGRVMIAFSVSFAVAGYIFMVLLKLGAQGLIFANMINMSLRILWCVRFTSSYYADSQTDKWAWLRLAIPHKLVLSAATVIAAAAWRLGPAESFRDMIPLATLGGALVAIILFQERNHILNALHRVKRHHD</sequence>
<feature type="transmembrane region" description="Helical" evidence="11">
    <location>
        <begin position="715"/>
        <end position="738"/>
    </location>
</feature>
<comment type="function">
    <text evidence="9">Intramembrane glycolipid transporter that operates in the biosynthetic pathway of dolichol-linked oligosaccharides, the glycan precursors employed in protein asparagine (N)-glycosylation. The sequential addition of sugars to dolichol pyrophosphate produces dolichol-linked oligosaccharides containing fourteen sugars, including two GlcNAcs, nine mannoses and three glucoses. Once assembled, the oligosaccharide is transferred from the lipid to nascent proteins by oligosaccharyltransferases. The assembly of dolichol-linked oligosaccharides begins on the cytosolic side of the endoplasmic reticulum membrane and finishes in its lumen. RFT1 could mediate the translocation of the cytosolically oriented intermediate DolPP-GlcNAc2Man5, produced by ALG11, into the ER lumen where dolichol-linked oligosaccharides assembly continues. However, the intramembrane lipid transporter activity could not be confirmed in vitro.</text>
</comment>
<evidence type="ECO:0000256" key="9">
    <source>
        <dbReference type="ARBA" id="ARBA00045912"/>
    </source>
</evidence>
<feature type="transmembrane region" description="Helical" evidence="11">
    <location>
        <begin position="843"/>
        <end position="865"/>
    </location>
</feature>
<dbReference type="OrthoDB" id="9979195at2759"/>
<feature type="transmembrane region" description="Helical" evidence="11">
    <location>
        <begin position="750"/>
        <end position="773"/>
    </location>
</feature>
<evidence type="ECO:0000256" key="7">
    <source>
        <dbReference type="ARBA" id="ARBA00023136"/>
    </source>
</evidence>
<evidence type="ECO:0000256" key="4">
    <source>
        <dbReference type="ARBA" id="ARBA00022692"/>
    </source>
</evidence>
<feature type="transmembrane region" description="Helical" evidence="11">
    <location>
        <begin position="429"/>
        <end position="452"/>
    </location>
</feature>
<feature type="transmembrane region" description="Helical" evidence="11">
    <location>
        <begin position="464"/>
        <end position="488"/>
    </location>
</feature>
<feature type="compositionally biased region" description="Acidic residues" evidence="10">
    <location>
        <begin position="313"/>
        <end position="332"/>
    </location>
</feature>
<feature type="compositionally biased region" description="Basic and acidic residues" evidence="10">
    <location>
        <begin position="224"/>
        <end position="245"/>
    </location>
</feature>
<dbReference type="GO" id="GO:0005789">
    <property type="term" value="C:endoplasmic reticulum membrane"/>
    <property type="evidence" value="ECO:0007669"/>
    <property type="project" value="UniProtKB-SubCell"/>
</dbReference>
<evidence type="ECO:0000256" key="3">
    <source>
        <dbReference type="ARBA" id="ARBA00010288"/>
    </source>
</evidence>
<feature type="compositionally biased region" description="Polar residues" evidence="10">
    <location>
        <begin position="43"/>
        <end position="60"/>
    </location>
</feature>
<organism evidence="12 13">
    <name type="scientific">Sugiyamaella lignohabitans</name>
    <dbReference type="NCBI Taxonomy" id="796027"/>
    <lineage>
        <taxon>Eukaryota</taxon>
        <taxon>Fungi</taxon>
        <taxon>Dikarya</taxon>
        <taxon>Ascomycota</taxon>
        <taxon>Saccharomycotina</taxon>
        <taxon>Dipodascomycetes</taxon>
        <taxon>Dipodascales</taxon>
        <taxon>Trichomonascaceae</taxon>
        <taxon>Sugiyamaella</taxon>
    </lineage>
</organism>
<dbReference type="PANTHER" id="PTHR13117:SF5">
    <property type="entry name" value="PROTEIN RFT1 HOMOLOG"/>
    <property type="match status" value="1"/>
</dbReference>
<dbReference type="KEGG" id="slb:AWJ20_896"/>
<feature type="region of interest" description="Disordered" evidence="10">
    <location>
        <begin position="1"/>
        <end position="333"/>
    </location>
</feature>
<proteinExistence type="inferred from homology"/>
<feature type="transmembrane region" description="Helical" evidence="11">
    <location>
        <begin position="524"/>
        <end position="547"/>
    </location>
</feature>
<dbReference type="RefSeq" id="XP_018735113.1">
    <property type="nucleotide sequence ID" value="XM_018882866.1"/>
</dbReference>
<comment type="similarity">
    <text evidence="3">Belongs to the RFT1 family.</text>
</comment>
<feature type="region of interest" description="Disordered" evidence="10">
    <location>
        <begin position="658"/>
        <end position="692"/>
    </location>
</feature>
<evidence type="ECO:0000256" key="6">
    <source>
        <dbReference type="ARBA" id="ARBA00022989"/>
    </source>
</evidence>
<keyword evidence="5" id="KW-0256">Endoplasmic reticulum</keyword>
<feature type="transmembrane region" description="Helical" evidence="11">
    <location>
        <begin position="785"/>
        <end position="804"/>
    </location>
</feature>
<evidence type="ECO:0000313" key="13">
    <source>
        <dbReference type="Proteomes" id="UP000189580"/>
    </source>
</evidence>
<keyword evidence="7 11" id="KW-0472">Membrane</keyword>
<comment type="subcellular location">
    <subcellularLocation>
        <location evidence="1">Endoplasmic reticulum membrane</location>
        <topology evidence="1">Multi-pass membrane protein</topology>
    </subcellularLocation>
</comment>
<accession>A0A167D993</accession>
<dbReference type="Pfam" id="PF04506">
    <property type="entry name" value="Rft-1"/>
    <property type="match status" value="1"/>
</dbReference>
<dbReference type="InterPro" id="IPR007594">
    <property type="entry name" value="RFT1"/>
</dbReference>